<dbReference type="InterPro" id="IPR006461">
    <property type="entry name" value="PLAC_motif_containing"/>
</dbReference>
<feature type="region of interest" description="Disordered" evidence="2">
    <location>
        <begin position="1"/>
        <end position="26"/>
    </location>
</feature>
<evidence type="ECO:0000313" key="4">
    <source>
        <dbReference type="Proteomes" id="UP001163046"/>
    </source>
</evidence>
<evidence type="ECO:0000313" key="3">
    <source>
        <dbReference type="EMBL" id="KAJ7376444.1"/>
    </source>
</evidence>
<comment type="similarity">
    <text evidence="1">Belongs to the cornifelin family.</text>
</comment>
<dbReference type="EMBL" id="MU826399">
    <property type="protein sequence ID" value="KAJ7376444.1"/>
    <property type="molecule type" value="Genomic_DNA"/>
</dbReference>
<dbReference type="Pfam" id="PF04749">
    <property type="entry name" value="PLAC8"/>
    <property type="match status" value="1"/>
</dbReference>
<dbReference type="Proteomes" id="UP001163046">
    <property type="component" value="Unassembled WGS sequence"/>
</dbReference>
<protein>
    <submittedName>
        <fullName evidence="3">Uncharacterized protein</fullName>
    </submittedName>
</protein>
<gene>
    <name evidence="3" type="ORF">OS493_034721</name>
</gene>
<comment type="caution">
    <text evidence="3">The sequence shown here is derived from an EMBL/GenBank/DDBJ whole genome shotgun (WGS) entry which is preliminary data.</text>
</comment>
<organism evidence="3 4">
    <name type="scientific">Desmophyllum pertusum</name>
    <dbReference type="NCBI Taxonomy" id="174260"/>
    <lineage>
        <taxon>Eukaryota</taxon>
        <taxon>Metazoa</taxon>
        <taxon>Cnidaria</taxon>
        <taxon>Anthozoa</taxon>
        <taxon>Hexacorallia</taxon>
        <taxon>Scleractinia</taxon>
        <taxon>Caryophylliina</taxon>
        <taxon>Caryophylliidae</taxon>
        <taxon>Desmophyllum</taxon>
    </lineage>
</organism>
<accession>A0A9W9Z8Q2</accession>
<sequence length="123" mass="13780">MAKPKQQSTNTNYCREPTGSSGGTTNAVNGARDCADALKTVPQKFVWDCVFHRVCCVIYLREWAKVVVLPLAVLELLLGLRIKLRVQENIQGSLCNDFCLVLWCESCVLCQMARELNFVGGRR</sequence>
<proteinExistence type="inferred from homology"/>
<dbReference type="AlphaFoldDB" id="A0A9W9Z8Q2"/>
<reference evidence="3" key="1">
    <citation type="submission" date="2023-01" db="EMBL/GenBank/DDBJ databases">
        <title>Genome assembly of the deep-sea coral Lophelia pertusa.</title>
        <authorList>
            <person name="Herrera S."/>
            <person name="Cordes E."/>
        </authorList>
    </citation>
    <scope>NUCLEOTIDE SEQUENCE</scope>
    <source>
        <strain evidence="3">USNM1676648</strain>
        <tissue evidence="3">Polyp</tissue>
    </source>
</reference>
<name>A0A9W9Z8Q2_9CNID</name>
<dbReference type="OrthoDB" id="1045822at2759"/>
<evidence type="ECO:0000256" key="1">
    <source>
        <dbReference type="ARBA" id="ARBA00009024"/>
    </source>
</evidence>
<evidence type="ECO:0000256" key="2">
    <source>
        <dbReference type="SAM" id="MobiDB-lite"/>
    </source>
</evidence>
<keyword evidence="4" id="KW-1185">Reference proteome</keyword>
<feature type="compositionally biased region" description="Polar residues" evidence="2">
    <location>
        <begin position="1"/>
        <end position="13"/>
    </location>
</feature>